<dbReference type="InterPro" id="IPR011059">
    <property type="entry name" value="Metal-dep_hydrolase_composite"/>
</dbReference>
<evidence type="ECO:0000259" key="1">
    <source>
        <dbReference type="Pfam" id="PF07969"/>
    </source>
</evidence>
<dbReference type="SUPFAM" id="SSF51556">
    <property type="entry name" value="Metallo-dependent hydrolases"/>
    <property type="match status" value="1"/>
</dbReference>
<dbReference type="Gene3D" id="2.30.40.10">
    <property type="entry name" value="Urease, subunit C, domain 1"/>
    <property type="match status" value="1"/>
</dbReference>
<dbReference type="AlphaFoldDB" id="M2XD14"/>
<dbReference type="InterPro" id="IPR032466">
    <property type="entry name" value="Metal_Hydrolase"/>
</dbReference>
<dbReference type="SUPFAM" id="SSF51338">
    <property type="entry name" value="Composite domain of metallo-dependent hydrolases"/>
    <property type="match status" value="1"/>
</dbReference>
<gene>
    <name evidence="2" type="ORF">C884_02296</name>
</gene>
<dbReference type="EMBL" id="ANHZ02000007">
    <property type="protein sequence ID" value="EME36936.1"/>
    <property type="molecule type" value="Genomic_DNA"/>
</dbReference>
<dbReference type="InterPro" id="IPR033932">
    <property type="entry name" value="YtcJ-like"/>
</dbReference>
<evidence type="ECO:0000313" key="2">
    <source>
        <dbReference type="EMBL" id="EME36936.1"/>
    </source>
</evidence>
<dbReference type="GO" id="GO:0016810">
    <property type="term" value="F:hydrolase activity, acting on carbon-nitrogen (but not peptide) bonds"/>
    <property type="evidence" value="ECO:0007669"/>
    <property type="project" value="InterPro"/>
</dbReference>
<dbReference type="Gene3D" id="3.10.310.70">
    <property type="match status" value="1"/>
</dbReference>
<evidence type="ECO:0000313" key="3">
    <source>
        <dbReference type="Proteomes" id="UP000009877"/>
    </source>
</evidence>
<accession>M2XD14</accession>
<dbReference type="RefSeq" id="WP_006214334.1">
    <property type="nucleotide sequence ID" value="NZ_ANHZ02000007.1"/>
</dbReference>
<dbReference type="InterPro" id="IPR013108">
    <property type="entry name" value="Amidohydro_3"/>
</dbReference>
<reference evidence="2 3" key="1">
    <citation type="journal article" date="2014" name="Genome Announc.">
        <title>Draft Genome Sequence of Kocuria palustris PEL.</title>
        <authorList>
            <person name="Sharma G."/>
            <person name="Khatri I."/>
            <person name="Subramanian S."/>
        </authorList>
    </citation>
    <scope>NUCLEOTIDE SEQUENCE [LARGE SCALE GENOMIC DNA]</scope>
    <source>
        <strain evidence="2 3">PEL</strain>
    </source>
</reference>
<feature type="domain" description="Amidohydrolase 3" evidence="1">
    <location>
        <begin position="52"/>
        <end position="535"/>
    </location>
</feature>
<protein>
    <recommendedName>
        <fullName evidence="1">Amidohydrolase 3 domain-containing protein</fullName>
    </recommendedName>
</protein>
<dbReference type="Gene3D" id="3.20.20.140">
    <property type="entry name" value="Metal-dependent hydrolases"/>
    <property type="match status" value="1"/>
</dbReference>
<keyword evidence="3" id="KW-1185">Reference proteome</keyword>
<dbReference type="Proteomes" id="UP000009877">
    <property type="component" value="Unassembled WGS sequence"/>
</dbReference>
<dbReference type="PANTHER" id="PTHR22642">
    <property type="entry name" value="IMIDAZOLONEPROPIONASE"/>
    <property type="match status" value="1"/>
</dbReference>
<dbReference type="PANTHER" id="PTHR22642:SF20">
    <property type="entry name" value="AMIDOHYDROLASE 3 DOMAIN-CONTAINING PROTEIN"/>
    <property type="match status" value="1"/>
</dbReference>
<comment type="caution">
    <text evidence="2">The sequence shown here is derived from an EMBL/GenBank/DDBJ whole genome shotgun (WGS) entry which is preliminary data.</text>
</comment>
<sequence length="537" mass="57585">MSRTTLFHGATVFTGEAASPTAEAFAVQDGRFLAAGTQDEVRAVVGPDAVEEDLHGAFVLPGFWESHVHMTMLGEALDKVSLRECATLDEIQQRIAEARAADPQATQILGASWYPHAFAPGQQPTAAILDAVVADIPVILDANSLHAAWVNTAGLAALGITRDTPDPLGGQIVRDADGEPTGLLLENAAIEYAWGYQAAHSTEADQDRFLDNAFRSYLASGTTGATDMGFSDSDLAVFRRRLERDGRLPFPVDAHWMLRPTGDPEADLAEVERVAAIRDEMAAEFGTQWLRIVGVKLILDGVIDACTAAMRAPYVGGELPDPLWEREAALRVTTAADARGLQLALHAIGDQASTLALDLVEECVRVNGPREGRRPRVEHLESVAQDTIERMAQLGVTASMQPVHCDPAVLDNWKAMLGDDRAVQGFPWHRFREAGVPIALGTDAPTAPHQAARNLFIALTARSAFDAGRDPYQPERVFDPADALEALTSAGARASGRDGTGRIAAGLAADFCVLDLNPLTDDPDELLEMQVLRTVTG</sequence>
<organism evidence="2 3">
    <name type="scientific">Kocuria palustris PEL</name>
    <dbReference type="NCBI Taxonomy" id="1236550"/>
    <lineage>
        <taxon>Bacteria</taxon>
        <taxon>Bacillati</taxon>
        <taxon>Actinomycetota</taxon>
        <taxon>Actinomycetes</taxon>
        <taxon>Micrococcales</taxon>
        <taxon>Micrococcaceae</taxon>
        <taxon>Kocuria</taxon>
    </lineage>
</organism>
<proteinExistence type="predicted"/>
<dbReference type="CDD" id="cd01300">
    <property type="entry name" value="YtcJ_like"/>
    <property type="match status" value="1"/>
</dbReference>
<dbReference type="Pfam" id="PF07969">
    <property type="entry name" value="Amidohydro_3"/>
    <property type="match status" value="1"/>
</dbReference>
<name>M2XD14_9MICC</name>